<dbReference type="PANTHER" id="PTHR36836">
    <property type="entry name" value="COLANIC ACID BIOSYNTHESIS PROTEIN WCAK"/>
    <property type="match status" value="1"/>
</dbReference>
<reference evidence="2 3" key="1">
    <citation type="journal article" date="2014" name="Genome Announc.">
        <title>Draft Genome Sequence of Geobacillus thermopakistaniensis Strain MAS1.</title>
        <authorList>
            <person name="Siddiqui M.A."/>
            <person name="Rashid N."/>
            <person name="Ayyampalayam S."/>
            <person name="Whitman W.B."/>
        </authorList>
    </citation>
    <scope>NUCLEOTIDE SEQUENCE [LARGE SCALE GENOMIC DNA]</scope>
    <source>
        <strain evidence="2 3">MAS1</strain>
    </source>
</reference>
<comment type="caution">
    <text evidence="2">The sequence shown here is derived from an EMBL/GenBank/DDBJ whole genome shotgun (WGS) entry which is preliminary data.</text>
</comment>
<gene>
    <name evidence="2" type="ORF">T260_09150</name>
</gene>
<dbReference type="SUPFAM" id="SSF52317">
    <property type="entry name" value="Class I glutamine amidotransferase-like"/>
    <property type="match status" value="1"/>
</dbReference>
<dbReference type="AlphaFoldDB" id="A0A7U9P6A8"/>
<dbReference type="PANTHER" id="PTHR36836:SF1">
    <property type="entry name" value="COLANIC ACID BIOSYNTHESIS PROTEIN WCAK"/>
    <property type="match status" value="1"/>
</dbReference>
<organism evidence="2 3">
    <name type="scientific">Geobacillus thermopakistaniensis (strain MAS1)</name>
    <dbReference type="NCBI Taxonomy" id="1408282"/>
    <lineage>
        <taxon>Bacteria</taxon>
        <taxon>Bacillati</taxon>
        <taxon>Bacillota</taxon>
        <taxon>Bacilli</taxon>
        <taxon>Bacillales</taxon>
        <taxon>Anoxybacillaceae</taxon>
        <taxon>Geobacillus</taxon>
    </lineage>
</organism>
<dbReference type="InterPro" id="IPR029062">
    <property type="entry name" value="Class_I_gatase-like"/>
</dbReference>
<keyword evidence="3" id="KW-1185">Reference proteome</keyword>
<dbReference type="EMBL" id="AYSF01000048">
    <property type="protein sequence ID" value="ESU72160.1"/>
    <property type="molecule type" value="Genomic_DNA"/>
</dbReference>
<name>A0A7U9P6A8_GEOTM</name>
<dbReference type="InterPro" id="IPR007345">
    <property type="entry name" value="Polysacch_pyruvyl_Trfase"/>
</dbReference>
<sequence>MMKKVLYIGWIGFQNVGDELLWNLFASYARQYAPDVQIIPSTPKVNWKDTSPYDAVVLGGGSLLLPGYMAVLQEAHEAGKPIWIWGSGIDWIGEAETDALCAGAKPALHRHFSANDVELFRTVLASAAFAGIRGPLSEAVLKTLGAYPANVRVIGDPGLLLQTPASAEPPNKEKTIGINWGTTYNRLFGQHETLVEDTLARAAKMWIASGYRIHLYIVWPNDRSACERLYKKINCPERVTFDRALYDERQFIERLQPLAATVNFKLHANLLSLAAGVPAVMLGYRFKVFDFAALLGLDRYVVSTASPQLETDLIDTVALAEQHRRRIMEQYETARRQYIPLLLEPFERGLFR</sequence>
<dbReference type="Proteomes" id="UP000018339">
    <property type="component" value="Unassembled WGS sequence"/>
</dbReference>
<feature type="domain" description="Polysaccharide pyruvyl transferase" evidence="1">
    <location>
        <begin position="15"/>
        <end position="284"/>
    </location>
</feature>
<protein>
    <recommendedName>
        <fullName evidence="1">Polysaccharide pyruvyl transferase domain-containing protein</fullName>
    </recommendedName>
</protein>
<accession>A0A7U9P6A8</accession>
<dbReference type="Pfam" id="PF04230">
    <property type="entry name" value="PS_pyruv_trans"/>
    <property type="match status" value="1"/>
</dbReference>
<proteinExistence type="predicted"/>
<evidence type="ECO:0000259" key="1">
    <source>
        <dbReference type="Pfam" id="PF04230"/>
    </source>
</evidence>
<evidence type="ECO:0000313" key="2">
    <source>
        <dbReference type="EMBL" id="ESU72160.1"/>
    </source>
</evidence>
<evidence type="ECO:0000313" key="3">
    <source>
        <dbReference type="Proteomes" id="UP000018339"/>
    </source>
</evidence>
<dbReference type="GeneID" id="32062818"/>
<dbReference type="RefSeq" id="WP_011230373.1">
    <property type="nucleotide sequence ID" value="NZ_AYSF01000048.1"/>
</dbReference>